<sequence length="541" mass="60743">MLPVGHLFVALLVSTAESLVVDDNCQSICDGIADCPHSTCNTTAVPSYCTGIYTDNNGTVCYSDGDPACFSQEVQCSPLSRDNMPHARGLTNRILPAKGCPAKLVDVDVFWWSEWPTLRSNSQEEYAAYYKRLYKLLSSNCVYMRVKKLILRVLDPQYPPYDTAKVWYPNNDVTQSAMFTELLSKLKYTSVEEIEFLPYVYDQRSRSSWKEWSQDGKRVMAGAYAFAAEYNKHLPAGVKITGVTVDYQELHKAPTEYAMLSSPTAERTFKGGHTDIKFGIAFGLGDVGKIISLSWTDNFYLEMYDLGYQESPFLRYKNKPSQFIQFLASEVLGNNLIRVYNQHHEKINLMWSLQSEGLPCMYPLPLTDLRCGSNTDFGHWSTKALNTFLRTVLQGLGTRSLRQGVYQMDFYPSAMAPTGLKGCYSARCYCEKHDSSIIGLRVGLAKKGCENMSYTMNYAREIGKLDEVVESEGVKVVVDSNALMYLIGLCMDQNRLSSENCEGRFGAGTEMDYVDNDLASEFVFNNPNQKSSCGCGKSFSV</sequence>
<dbReference type="InterPro" id="IPR017870">
    <property type="entry name" value="FeS_cluster_insertion_CS"/>
</dbReference>
<dbReference type="Proteomes" id="UP000541610">
    <property type="component" value="Unassembled WGS sequence"/>
</dbReference>
<dbReference type="GO" id="GO:0005739">
    <property type="term" value="C:mitochondrion"/>
    <property type="evidence" value="ECO:0007669"/>
    <property type="project" value="TreeGrafter"/>
</dbReference>
<dbReference type="SUPFAM" id="SSF89360">
    <property type="entry name" value="HesB-like domain"/>
    <property type="match status" value="1"/>
</dbReference>
<feature type="chain" id="PRO_5029694597" evidence="1">
    <location>
        <begin position="19"/>
        <end position="541"/>
    </location>
</feature>
<protein>
    <submittedName>
        <fullName evidence="2">Uncharacterized protein</fullName>
    </submittedName>
</protein>
<dbReference type="Gene3D" id="2.60.300.12">
    <property type="entry name" value="HesB-like domain"/>
    <property type="match status" value="2"/>
</dbReference>
<dbReference type="InterPro" id="IPR050322">
    <property type="entry name" value="Fe-S_cluster_asmbl/transfer"/>
</dbReference>
<dbReference type="AlphaFoldDB" id="A0A7J6PLS3"/>
<dbReference type="PANTHER" id="PTHR10072:SF41">
    <property type="entry name" value="IRON-SULFUR CLUSTER ASSEMBLY 1 HOMOLOG, MITOCHONDRIAL"/>
    <property type="match status" value="1"/>
</dbReference>
<reference evidence="2 3" key="1">
    <citation type="submission" date="2020-04" db="EMBL/GenBank/DDBJ databases">
        <title>Perkinsus olseni comparative genomics.</title>
        <authorList>
            <person name="Bogema D.R."/>
        </authorList>
    </citation>
    <scope>NUCLEOTIDE SEQUENCE [LARGE SCALE GENOMIC DNA]</scope>
    <source>
        <strain evidence="2">00978-12</strain>
    </source>
</reference>
<organism evidence="2 3">
    <name type="scientific">Perkinsus olseni</name>
    <name type="common">Perkinsus atlanticus</name>
    <dbReference type="NCBI Taxonomy" id="32597"/>
    <lineage>
        <taxon>Eukaryota</taxon>
        <taxon>Sar</taxon>
        <taxon>Alveolata</taxon>
        <taxon>Perkinsozoa</taxon>
        <taxon>Perkinsea</taxon>
        <taxon>Perkinsida</taxon>
        <taxon>Perkinsidae</taxon>
        <taxon>Perkinsus</taxon>
    </lineage>
</organism>
<proteinExistence type="predicted"/>
<gene>
    <name evidence="2" type="ORF">FOZ60_015626</name>
</gene>
<dbReference type="InterPro" id="IPR035903">
    <property type="entry name" value="HesB-like_dom_sf"/>
</dbReference>
<dbReference type="PANTHER" id="PTHR10072">
    <property type="entry name" value="IRON-SULFUR CLUSTER ASSEMBLY PROTEIN"/>
    <property type="match status" value="1"/>
</dbReference>
<dbReference type="OrthoDB" id="333486at2759"/>
<evidence type="ECO:0000313" key="2">
    <source>
        <dbReference type="EMBL" id="KAF4696726.1"/>
    </source>
</evidence>
<dbReference type="GO" id="GO:0051537">
    <property type="term" value="F:2 iron, 2 sulfur cluster binding"/>
    <property type="evidence" value="ECO:0007669"/>
    <property type="project" value="TreeGrafter"/>
</dbReference>
<feature type="signal peptide" evidence="1">
    <location>
        <begin position="1"/>
        <end position="18"/>
    </location>
</feature>
<comment type="caution">
    <text evidence="2">The sequence shown here is derived from an EMBL/GenBank/DDBJ whole genome shotgun (WGS) entry which is preliminary data.</text>
</comment>
<dbReference type="EMBL" id="JABANP010000008">
    <property type="protein sequence ID" value="KAF4696726.1"/>
    <property type="molecule type" value="Genomic_DNA"/>
</dbReference>
<keyword evidence="1" id="KW-0732">Signal</keyword>
<dbReference type="GO" id="GO:0016226">
    <property type="term" value="P:iron-sulfur cluster assembly"/>
    <property type="evidence" value="ECO:0007669"/>
    <property type="project" value="TreeGrafter"/>
</dbReference>
<name>A0A7J6PLS3_PEROL</name>
<accession>A0A7J6PLS3</accession>
<evidence type="ECO:0000256" key="1">
    <source>
        <dbReference type="SAM" id="SignalP"/>
    </source>
</evidence>
<evidence type="ECO:0000313" key="3">
    <source>
        <dbReference type="Proteomes" id="UP000541610"/>
    </source>
</evidence>
<dbReference type="PROSITE" id="PS01152">
    <property type="entry name" value="HESB"/>
    <property type="match status" value="1"/>
</dbReference>